<evidence type="ECO:0000313" key="2">
    <source>
        <dbReference type="Proteomes" id="UP000095283"/>
    </source>
</evidence>
<protein>
    <submittedName>
        <fullName evidence="3">DUF4408 domain-containing protein</fullName>
    </submittedName>
</protein>
<feature type="chain" id="PRO_5009310834" evidence="1">
    <location>
        <begin position="18"/>
        <end position="340"/>
    </location>
</feature>
<dbReference type="Gene3D" id="1.10.472.10">
    <property type="entry name" value="Cyclin-like"/>
    <property type="match status" value="2"/>
</dbReference>
<sequence length="340" mass="38830">MISLFLLLLPACKPFSGSKLRPYQSLAEMRDQLTKVVIDDYSVNQFEDWPTFEFLGELFKILGRNIIYIFSSRFSSFTSPSIHKGLGWVVLWMHALSRTFLEDDHEYVQNGSTMKKIFLATGKLASTMMLRSDLVAKRGKKQAIVPDENLQKGEPKPKRAAFADLSHASFYCYCWVSLEYDLYNGKIIYLFTLNCIIDALLVVIVDPCPSYDYDAENNADPNNVPEYAFDIFKYYRSREVIYRLNNATVSGRWPVTFGLALIGTNGSLINKSFCACHGLMSMSHLIKTIPNCLKKWPNLTYDGSSKNSGLYDAEFILVEIMDCCLVVYHPYRPMNSMLQV</sequence>
<dbReference type="AlphaFoldDB" id="A0A1I7WWF4"/>
<reference evidence="3" key="1">
    <citation type="submission" date="2016-11" db="UniProtKB">
        <authorList>
            <consortium name="WormBaseParasite"/>
        </authorList>
    </citation>
    <scope>IDENTIFICATION</scope>
</reference>
<accession>A0A1I7WWF4</accession>
<evidence type="ECO:0000313" key="3">
    <source>
        <dbReference type="WBParaSite" id="Hba_09527"/>
    </source>
</evidence>
<dbReference type="WBParaSite" id="Hba_09527">
    <property type="protein sequence ID" value="Hba_09527"/>
    <property type="gene ID" value="Hba_09527"/>
</dbReference>
<evidence type="ECO:0000256" key="1">
    <source>
        <dbReference type="SAM" id="SignalP"/>
    </source>
</evidence>
<dbReference type="Proteomes" id="UP000095283">
    <property type="component" value="Unplaced"/>
</dbReference>
<name>A0A1I7WWF4_HETBA</name>
<keyword evidence="1" id="KW-0732">Signal</keyword>
<proteinExistence type="predicted"/>
<keyword evidence="2" id="KW-1185">Reference proteome</keyword>
<organism evidence="2 3">
    <name type="scientific">Heterorhabditis bacteriophora</name>
    <name type="common">Entomopathogenic nematode worm</name>
    <dbReference type="NCBI Taxonomy" id="37862"/>
    <lineage>
        <taxon>Eukaryota</taxon>
        <taxon>Metazoa</taxon>
        <taxon>Ecdysozoa</taxon>
        <taxon>Nematoda</taxon>
        <taxon>Chromadorea</taxon>
        <taxon>Rhabditida</taxon>
        <taxon>Rhabditina</taxon>
        <taxon>Rhabditomorpha</taxon>
        <taxon>Strongyloidea</taxon>
        <taxon>Heterorhabditidae</taxon>
        <taxon>Heterorhabditis</taxon>
    </lineage>
</organism>
<feature type="signal peptide" evidence="1">
    <location>
        <begin position="1"/>
        <end position="17"/>
    </location>
</feature>